<accession>A0AAV4NFH3</accession>
<reference evidence="1 2" key="1">
    <citation type="submission" date="2021-06" db="EMBL/GenBank/DDBJ databases">
        <title>Caerostris extrusa draft genome.</title>
        <authorList>
            <person name="Kono N."/>
            <person name="Arakawa K."/>
        </authorList>
    </citation>
    <scope>NUCLEOTIDE SEQUENCE [LARGE SCALE GENOMIC DNA]</scope>
</reference>
<gene>
    <name evidence="1" type="ORF">CEXT_8501</name>
</gene>
<dbReference type="AlphaFoldDB" id="A0AAV4NFH3"/>
<dbReference type="EMBL" id="BPLR01003214">
    <property type="protein sequence ID" value="GIX82184.1"/>
    <property type="molecule type" value="Genomic_DNA"/>
</dbReference>
<name>A0AAV4NFH3_CAEEX</name>
<evidence type="ECO:0000313" key="1">
    <source>
        <dbReference type="EMBL" id="GIX82184.1"/>
    </source>
</evidence>
<organism evidence="1 2">
    <name type="scientific">Caerostris extrusa</name>
    <name type="common">Bark spider</name>
    <name type="synonym">Caerostris bankana</name>
    <dbReference type="NCBI Taxonomy" id="172846"/>
    <lineage>
        <taxon>Eukaryota</taxon>
        <taxon>Metazoa</taxon>
        <taxon>Ecdysozoa</taxon>
        <taxon>Arthropoda</taxon>
        <taxon>Chelicerata</taxon>
        <taxon>Arachnida</taxon>
        <taxon>Araneae</taxon>
        <taxon>Araneomorphae</taxon>
        <taxon>Entelegynae</taxon>
        <taxon>Araneoidea</taxon>
        <taxon>Araneidae</taxon>
        <taxon>Caerostris</taxon>
    </lineage>
</organism>
<sequence length="80" mass="9294">MLRAFYFIHRLIINRTHLWLHLLADFKTEIGWLPNAPQHRLSTRHLRSNHGGLPGSQLLINGIVKQLEYTCADPVVDQIK</sequence>
<dbReference type="Proteomes" id="UP001054945">
    <property type="component" value="Unassembled WGS sequence"/>
</dbReference>
<protein>
    <submittedName>
        <fullName evidence="1">Uncharacterized protein</fullName>
    </submittedName>
</protein>
<proteinExistence type="predicted"/>
<keyword evidence="2" id="KW-1185">Reference proteome</keyword>
<comment type="caution">
    <text evidence="1">The sequence shown here is derived from an EMBL/GenBank/DDBJ whole genome shotgun (WGS) entry which is preliminary data.</text>
</comment>
<evidence type="ECO:0000313" key="2">
    <source>
        <dbReference type="Proteomes" id="UP001054945"/>
    </source>
</evidence>